<feature type="region of interest" description="Disordered" evidence="1">
    <location>
        <begin position="148"/>
        <end position="187"/>
    </location>
</feature>
<dbReference type="EMBL" id="ACUX02000007">
    <property type="protein sequence ID" value="EEZ61072.1"/>
    <property type="molecule type" value="Genomic_DNA"/>
</dbReference>
<feature type="transmembrane region" description="Helical" evidence="2">
    <location>
        <begin position="74"/>
        <end position="94"/>
    </location>
</feature>
<evidence type="ECO:0000256" key="1">
    <source>
        <dbReference type="SAM" id="MobiDB-lite"/>
    </source>
</evidence>
<reference evidence="3" key="1">
    <citation type="submission" date="2009-10" db="EMBL/GenBank/DDBJ databases">
        <authorList>
            <person name="Weinstock G."/>
            <person name="Sodergren E."/>
            <person name="Clifton S."/>
            <person name="Fulton L."/>
            <person name="Fulton B."/>
            <person name="Courtney L."/>
            <person name="Fronick C."/>
            <person name="Harrison M."/>
            <person name="Strong C."/>
            <person name="Farmer C."/>
            <person name="Delahaunty K."/>
            <person name="Markovic C."/>
            <person name="Hall O."/>
            <person name="Minx P."/>
            <person name="Tomlinson C."/>
            <person name="Mitreva M."/>
            <person name="Nelson J."/>
            <person name="Hou S."/>
            <person name="Wollam A."/>
            <person name="Pepin K.H."/>
            <person name="Johnson M."/>
            <person name="Bhonagiri V."/>
            <person name="Nash W.E."/>
            <person name="Warren W."/>
            <person name="Chinwalla A."/>
            <person name="Mardis E.R."/>
            <person name="Wilson R.K."/>
        </authorList>
    </citation>
    <scope>NUCLEOTIDE SEQUENCE [LARGE SCALE GENOMIC DNA]</scope>
    <source>
        <strain evidence="3">ATCC 700122</strain>
    </source>
</reference>
<feature type="compositionally biased region" description="Basic and acidic residues" evidence="1">
    <location>
        <begin position="41"/>
        <end position="51"/>
    </location>
</feature>
<gene>
    <name evidence="3" type="ORF">HMPREF0762_01140</name>
</gene>
<feature type="transmembrane region" description="Helical" evidence="2">
    <location>
        <begin position="100"/>
        <end position="119"/>
    </location>
</feature>
<evidence type="ECO:0000256" key="2">
    <source>
        <dbReference type="SAM" id="Phobius"/>
    </source>
</evidence>
<keyword evidence="2" id="KW-0812">Transmembrane</keyword>
<comment type="caution">
    <text evidence="3">The sequence shown here is derived from an EMBL/GenBank/DDBJ whole genome shotgun (WGS) entry which is preliminary data.</text>
</comment>
<dbReference type="STRING" id="649764.HMPREF0762_01140"/>
<evidence type="ECO:0000313" key="3">
    <source>
        <dbReference type="EMBL" id="EEZ61072.1"/>
    </source>
</evidence>
<accession>D0WHA8</accession>
<evidence type="ECO:0000313" key="4">
    <source>
        <dbReference type="Proteomes" id="UP000006001"/>
    </source>
</evidence>
<dbReference type="eggNOG" id="ENOG5032FXR">
    <property type="taxonomic scope" value="Bacteria"/>
</dbReference>
<keyword evidence="2" id="KW-1133">Transmembrane helix</keyword>
<sequence length="187" mass="20894">MNERSQSEIKGQTKKSAASLKPKTKAASSVHVKSTKKTPKQNRENRKAERQRQAELERLYYNPPTREYKRLRRIWIALISVGLIATAVGGLLTAKFDNAQLSWAFIIPAYACIIAAVWLDLGKIRKLRRAYQADMVRKHGKKPDAAIAAAQAAEAQAKQDRKPLFARRRATEADKPDAAADAKASEK</sequence>
<organism evidence="3 4">
    <name type="scientific">Slackia exigua (strain ATCC 700122 / DSM 15923 / CIP 105133 / JCM 11022 / KCTC 5966 / S-7)</name>
    <dbReference type="NCBI Taxonomy" id="649764"/>
    <lineage>
        <taxon>Bacteria</taxon>
        <taxon>Bacillati</taxon>
        <taxon>Actinomycetota</taxon>
        <taxon>Coriobacteriia</taxon>
        <taxon>Eggerthellales</taxon>
        <taxon>Eggerthellaceae</taxon>
        <taxon>Slackia</taxon>
    </lineage>
</organism>
<feature type="region of interest" description="Disordered" evidence="1">
    <location>
        <begin position="1"/>
        <end position="51"/>
    </location>
</feature>
<feature type="compositionally biased region" description="Basic and acidic residues" evidence="1">
    <location>
        <begin position="157"/>
        <end position="187"/>
    </location>
</feature>
<protein>
    <submittedName>
        <fullName evidence="3">Uncharacterized protein</fullName>
    </submittedName>
</protein>
<keyword evidence="4" id="KW-1185">Reference proteome</keyword>
<dbReference type="Proteomes" id="UP000006001">
    <property type="component" value="Unassembled WGS sequence"/>
</dbReference>
<keyword evidence="2" id="KW-0472">Membrane</keyword>
<name>D0WHA8_SLAES</name>
<dbReference type="HOGENOM" id="CLU_099779_0_0_11"/>
<dbReference type="AlphaFoldDB" id="D0WHA8"/>
<proteinExistence type="predicted"/>